<dbReference type="Proteomes" id="UP000063953">
    <property type="component" value="Chromosome"/>
</dbReference>
<name>A0A0K1XDZ8_9GAMM</name>
<proteinExistence type="predicted"/>
<dbReference type="EMBL" id="CP012365">
    <property type="protein sequence ID" value="AKX59484.1"/>
    <property type="molecule type" value="Genomic_DNA"/>
</dbReference>
<accession>A0A0K1XDZ8</accession>
<sequence>MGETVYNHYTCPCSEIYIAKKSIAIDGLPSITAGSLWVAKYRNTETGEKYLVNDSYHNQLAVVLKNETIAPSRAIAQFSGMKKHRTWPLQSSSDSNSITFNEYLPSQNWWRLQYIGLDKNDKNILRFTIETRFQSEIVGQIEYTHNLSNGNEFVIKGVRFKVLQARNDSTLTYQVLQP</sequence>
<organism evidence="1 2">
    <name type="scientific">Thiopseudomonas alkaliphila</name>
    <dbReference type="NCBI Taxonomy" id="1697053"/>
    <lineage>
        <taxon>Bacteria</taxon>
        <taxon>Pseudomonadati</taxon>
        <taxon>Pseudomonadota</taxon>
        <taxon>Gammaproteobacteria</taxon>
        <taxon>Pseudomonadales</taxon>
        <taxon>Pseudomonadaceae</taxon>
        <taxon>Thiopseudomonas</taxon>
    </lineage>
</organism>
<keyword evidence="2" id="KW-1185">Reference proteome</keyword>
<reference evidence="1 2" key="1">
    <citation type="journal article" date="2015" name="Genome Announc.">
        <title>Genome Sequences of Oblitimonas alkaliphila gen. nov. sp. nov. (Proposed), a Novel Bacterium of the Pseudomonadaceae Family.</title>
        <authorList>
            <person name="Lauer A.C."/>
            <person name="Nicholson A.C."/>
            <person name="Humrighouse B.W."/>
            <person name="Emery B."/>
            <person name="Drobish A."/>
            <person name="Juieng P."/>
            <person name="Loparev V."/>
            <person name="McQuiston J.R."/>
        </authorList>
    </citation>
    <scope>NUCLEOTIDE SEQUENCE [LARGE SCALE GENOMIC DNA]</scope>
    <source>
        <strain evidence="1 2">E5571</strain>
    </source>
</reference>
<evidence type="ECO:0000313" key="1">
    <source>
        <dbReference type="EMBL" id="AKX59484.1"/>
    </source>
</evidence>
<protein>
    <submittedName>
        <fullName evidence="1">Uncharacterized protein</fullName>
    </submittedName>
</protein>
<evidence type="ECO:0000313" key="2">
    <source>
        <dbReference type="Proteomes" id="UP000063953"/>
    </source>
</evidence>
<gene>
    <name evidence="1" type="ORF">AKN88_05710</name>
</gene>
<dbReference type="AlphaFoldDB" id="A0A0K1XDZ8"/>